<sequence>MHQQEILKPQGTSPPHVAQSAKASSQLPMQNHVHPSQDVHGLVRSDATSEYQVHAKGQSLVQGYQTSHGAQFGTTTPSSSVNEQVVESGNGSNTSENNFQDISSQFRDALRLDSNALTQKPEEANGQVNKMVLKL</sequence>
<evidence type="ECO:0000313" key="2">
    <source>
        <dbReference type="EMBL" id="KAG2280641.1"/>
    </source>
</evidence>
<protein>
    <submittedName>
        <fullName evidence="2">Uncharacterized protein</fullName>
    </submittedName>
</protein>
<dbReference type="PANTHER" id="PTHR35766:SF1">
    <property type="entry name" value="OS08G0543600 PROTEIN"/>
    <property type="match status" value="1"/>
</dbReference>
<keyword evidence="3" id="KW-1185">Reference proteome</keyword>
<feature type="compositionally biased region" description="Low complexity" evidence="1">
    <location>
        <begin position="87"/>
        <end position="98"/>
    </location>
</feature>
<name>A0A8X7ULU1_BRACI</name>
<comment type="caution">
    <text evidence="2">The sequence shown here is derived from an EMBL/GenBank/DDBJ whole genome shotgun (WGS) entry which is preliminary data.</text>
</comment>
<dbReference type="AlphaFoldDB" id="A0A8X7ULU1"/>
<dbReference type="PANTHER" id="PTHR35766">
    <property type="entry name" value="OS08G0543600 PROTEIN"/>
    <property type="match status" value="1"/>
</dbReference>
<accession>A0A8X7ULU1</accession>
<dbReference type="OrthoDB" id="2020644at2759"/>
<reference evidence="2 3" key="1">
    <citation type="submission" date="2020-02" db="EMBL/GenBank/DDBJ databases">
        <authorList>
            <person name="Ma Q."/>
            <person name="Huang Y."/>
            <person name="Song X."/>
            <person name="Pei D."/>
        </authorList>
    </citation>
    <scope>NUCLEOTIDE SEQUENCE [LARGE SCALE GENOMIC DNA]</scope>
    <source>
        <strain evidence="2">Sxm20200214</strain>
        <tissue evidence="2">Leaf</tissue>
    </source>
</reference>
<dbReference type="Proteomes" id="UP000886595">
    <property type="component" value="Unassembled WGS sequence"/>
</dbReference>
<dbReference type="EMBL" id="JAAMPC010000011">
    <property type="protein sequence ID" value="KAG2280641.1"/>
    <property type="molecule type" value="Genomic_DNA"/>
</dbReference>
<feature type="region of interest" description="Disordered" evidence="1">
    <location>
        <begin position="1"/>
        <end position="105"/>
    </location>
</feature>
<feature type="compositionally biased region" description="Polar residues" evidence="1">
    <location>
        <begin position="59"/>
        <end position="85"/>
    </location>
</feature>
<gene>
    <name evidence="2" type="ORF">Bca52824_051861</name>
</gene>
<evidence type="ECO:0000313" key="3">
    <source>
        <dbReference type="Proteomes" id="UP000886595"/>
    </source>
</evidence>
<evidence type="ECO:0000256" key="1">
    <source>
        <dbReference type="SAM" id="MobiDB-lite"/>
    </source>
</evidence>
<proteinExistence type="predicted"/>
<organism evidence="2 3">
    <name type="scientific">Brassica carinata</name>
    <name type="common">Ethiopian mustard</name>
    <name type="synonym">Abyssinian cabbage</name>
    <dbReference type="NCBI Taxonomy" id="52824"/>
    <lineage>
        <taxon>Eukaryota</taxon>
        <taxon>Viridiplantae</taxon>
        <taxon>Streptophyta</taxon>
        <taxon>Embryophyta</taxon>
        <taxon>Tracheophyta</taxon>
        <taxon>Spermatophyta</taxon>
        <taxon>Magnoliopsida</taxon>
        <taxon>eudicotyledons</taxon>
        <taxon>Gunneridae</taxon>
        <taxon>Pentapetalae</taxon>
        <taxon>rosids</taxon>
        <taxon>malvids</taxon>
        <taxon>Brassicales</taxon>
        <taxon>Brassicaceae</taxon>
        <taxon>Brassiceae</taxon>
        <taxon>Brassica</taxon>
    </lineage>
</organism>